<dbReference type="PROSITE" id="PS50197">
    <property type="entry name" value="BEACH"/>
    <property type="match status" value="1"/>
</dbReference>
<feature type="compositionally biased region" description="Basic and acidic residues" evidence="10">
    <location>
        <begin position="1255"/>
        <end position="1267"/>
    </location>
</feature>
<dbReference type="SUPFAM" id="SSF49899">
    <property type="entry name" value="Concanavalin A-like lectins/glucanases"/>
    <property type="match status" value="1"/>
</dbReference>
<dbReference type="CDD" id="cd01201">
    <property type="entry name" value="PH_BEACH"/>
    <property type="match status" value="1"/>
</dbReference>
<name>A0A8C2MML8_CRIGR</name>
<evidence type="ECO:0000256" key="5">
    <source>
        <dbReference type="ARBA" id="ARBA00022737"/>
    </source>
</evidence>
<feature type="compositionally biased region" description="Polar residues" evidence="10">
    <location>
        <begin position="972"/>
        <end position="985"/>
    </location>
</feature>
<organism evidence="13 14">
    <name type="scientific">Cricetulus griseus</name>
    <name type="common">Chinese hamster</name>
    <name type="synonym">Cricetulus barabensis griseus</name>
    <dbReference type="NCBI Taxonomy" id="10029"/>
    <lineage>
        <taxon>Eukaryota</taxon>
        <taxon>Metazoa</taxon>
        <taxon>Chordata</taxon>
        <taxon>Craniata</taxon>
        <taxon>Vertebrata</taxon>
        <taxon>Euteleostomi</taxon>
        <taxon>Mammalia</taxon>
        <taxon>Eutheria</taxon>
        <taxon>Euarchontoglires</taxon>
        <taxon>Glires</taxon>
        <taxon>Rodentia</taxon>
        <taxon>Myomorpha</taxon>
        <taxon>Muroidea</taxon>
        <taxon>Cricetidae</taxon>
        <taxon>Cricetinae</taxon>
        <taxon>Cricetulus</taxon>
    </lineage>
</organism>
<dbReference type="GO" id="GO:0005802">
    <property type="term" value="C:trans-Golgi network"/>
    <property type="evidence" value="ECO:0007669"/>
    <property type="project" value="Ensembl"/>
</dbReference>
<feature type="region of interest" description="Disordered" evidence="10">
    <location>
        <begin position="1479"/>
        <end position="1520"/>
    </location>
</feature>
<dbReference type="InterPro" id="IPR001680">
    <property type="entry name" value="WD40_rpt"/>
</dbReference>
<dbReference type="InterPro" id="IPR000409">
    <property type="entry name" value="BEACH_dom"/>
</dbReference>
<reference evidence="13" key="2">
    <citation type="submission" date="2025-09" db="UniProtKB">
        <authorList>
            <consortium name="Ensembl"/>
        </authorList>
    </citation>
    <scope>IDENTIFICATION</scope>
</reference>
<dbReference type="GO" id="GO:0050808">
    <property type="term" value="P:synapse organization"/>
    <property type="evidence" value="ECO:0007669"/>
    <property type="project" value="Ensembl"/>
</dbReference>
<dbReference type="Ensembl" id="ENSCGRT00001025239.1">
    <property type="protein sequence ID" value="ENSCGRP00001020995.1"/>
    <property type="gene ID" value="ENSCGRG00001019938.1"/>
</dbReference>
<comment type="subunit">
    <text evidence="7">Interacts with RII subunit of PKA.</text>
</comment>
<dbReference type="InterPro" id="IPR046851">
    <property type="entry name" value="NBCH_WD40"/>
</dbReference>
<dbReference type="GO" id="GO:0005886">
    <property type="term" value="C:plasma membrane"/>
    <property type="evidence" value="ECO:0007669"/>
    <property type="project" value="Ensembl"/>
</dbReference>
<dbReference type="InterPro" id="IPR011993">
    <property type="entry name" value="PH-like_dom_sf"/>
</dbReference>
<feature type="region of interest" description="Disordered" evidence="10">
    <location>
        <begin position="1637"/>
        <end position="1667"/>
    </location>
</feature>
<evidence type="ECO:0000256" key="3">
    <source>
        <dbReference type="ARBA" id="ARBA00022553"/>
    </source>
</evidence>
<dbReference type="Pfam" id="PF13385">
    <property type="entry name" value="Laminin_G_3"/>
    <property type="match status" value="1"/>
</dbReference>
<dbReference type="SUPFAM" id="SSF48371">
    <property type="entry name" value="ARM repeat"/>
    <property type="match status" value="1"/>
</dbReference>
<dbReference type="SUPFAM" id="SSF81837">
    <property type="entry name" value="BEACH domain"/>
    <property type="match status" value="1"/>
</dbReference>
<dbReference type="GO" id="GO:0005634">
    <property type="term" value="C:nucleus"/>
    <property type="evidence" value="ECO:0007669"/>
    <property type="project" value="Ensembl"/>
</dbReference>
<dbReference type="FunFam" id="2.30.29.30:FF:000059">
    <property type="entry name" value="neurobeachin isoform X1"/>
    <property type="match status" value="1"/>
</dbReference>
<protein>
    <recommendedName>
        <fullName evidence="8">Neurobeachin</fullName>
    </recommendedName>
    <alternativeName>
        <fullName evidence="9">Lysosomal-trafficking regulator 2</fullName>
    </alternativeName>
</protein>
<dbReference type="Gene3D" id="2.60.120.200">
    <property type="match status" value="1"/>
</dbReference>
<dbReference type="GO" id="GO:0019901">
    <property type="term" value="F:protein kinase binding"/>
    <property type="evidence" value="ECO:0007669"/>
    <property type="project" value="Ensembl"/>
</dbReference>
<dbReference type="SMART" id="SM00320">
    <property type="entry name" value="WD40"/>
    <property type="match status" value="5"/>
</dbReference>
<dbReference type="Pfam" id="PF06469">
    <property type="entry name" value="DUF1088"/>
    <property type="match status" value="1"/>
</dbReference>
<evidence type="ECO:0000259" key="11">
    <source>
        <dbReference type="PROSITE" id="PS50197"/>
    </source>
</evidence>
<dbReference type="Pfam" id="PF20425">
    <property type="entry name" value="Neurobeachin"/>
    <property type="match status" value="1"/>
</dbReference>
<accession>A0A8C2MML8</accession>
<dbReference type="Proteomes" id="UP000694386">
    <property type="component" value="Unplaced"/>
</dbReference>
<dbReference type="GO" id="GO:0005829">
    <property type="term" value="C:cytosol"/>
    <property type="evidence" value="ECO:0007669"/>
    <property type="project" value="Ensembl"/>
</dbReference>
<evidence type="ECO:0000256" key="9">
    <source>
        <dbReference type="ARBA" id="ARBA00080802"/>
    </source>
</evidence>
<dbReference type="FunFam" id="2.60.120.200:FF:000010">
    <property type="entry name" value="neurobeachin isoform X2"/>
    <property type="match status" value="1"/>
</dbReference>
<comment type="subcellular location">
    <subcellularLocation>
        <location evidence="1">Membrane</location>
        <topology evidence="1">Peripheral membrane protein</topology>
    </subcellularLocation>
</comment>
<keyword evidence="5" id="KW-0677">Repeat</keyword>
<dbReference type="Gene3D" id="1.10.1540.10">
    <property type="entry name" value="BEACH domain"/>
    <property type="match status" value="1"/>
</dbReference>
<evidence type="ECO:0000259" key="12">
    <source>
        <dbReference type="PROSITE" id="PS51783"/>
    </source>
</evidence>
<dbReference type="InterPro" id="IPR046852">
    <property type="entry name" value="Neurobeachin_a-sol"/>
</dbReference>
<feature type="region of interest" description="Disordered" evidence="10">
    <location>
        <begin position="1818"/>
        <end position="1843"/>
    </location>
</feature>
<proteinExistence type="inferred from homology"/>
<feature type="compositionally biased region" description="Polar residues" evidence="10">
    <location>
        <begin position="1486"/>
        <end position="1506"/>
    </location>
</feature>
<dbReference type="Gene3D" id="2.130.10.10">
    <property type="entry name" value="YVTN repeat-like/Quinoprotein amine dehydrogenase"/>
    <property type="match status" value="1"/>
</dbReference>
<dbReference type="GO" id="GO:0061484">
    <property type="term" value="P:hematopoietic stem cell homeostasis"/>
    <property type="evidence" value="ECO:0007669"/>
    <property type="project" value="Ensembl"/>
</dbReference>
<dbReference type="InterPro" id="IPR013320">
    <property type="entry name" value="ConA-like_dom_sf"/>
</dbReference>
<dbReference type="FunFam" id="1.10.1540.10:FF:000001">
    <property type="entry name" value="neurobeachin isoform X1"/>
    <property type="match status" value="1"/>
</dbReference>
<dbReference type="GO" id="GO:0008104">
    <property type="term" value="P:intracellular protein localization"/>
    <property type="evidence" value="ECO:0007669"/>
    <property type="project" value="Ensembl"/>
</dbReference>
<dbReference type="Pfam" id="PF14844">
    <property type="entry name" value="PH_BEACH"/>
    <property type="match status" value="1"/>
</dbReference>
<dbReference type="CDD" id="cd06071">
    <property type="entry name" value="Beach"/>
    <property type="match status" value="1"/>
</dbReference>
<dbReference type="InterPro" id="IPR036322">
    <property type="entry name" value="WD40_repeat_dom_sf"/>
</dbReference>
<dbReference type="InterPro" id="IPR016024">
    <property type="entry name" value="ARM-type_fold"/>
</dbReference>
<feature type="domain" description="BEACH-type PH" evidence="12">
    <location>
        <begin position="2130"/>
        <end position="2238"/>
    </location>
</feature>
<dbReference type="InterPro" id="IPR050865">
    <property type="entry name" value="BEACH_Domain"/>
</dbReference>
<evidence type="ECO:0000256" key="4">
    <source>
        <dbReference type="ARBA" id="ARBA00022574"/>
    </source>
</evidence>
<keyword evidence="4" id="KW-0853">WD repeat</keyword>
<dbReference type="InterPro" id="IPR031570">
    <property type="entry name" value="NBEA/BDCP_DUF4704"/>
</dbReference>
<dbReference type="Pfam" id="PF20426">
    <property type="entry name" value="NBCH_WD40"/>
    <property type="match status" value="1"/>
</dbReference>
<dbReference type="Gene3D" id="2.30.29.30">
    <property type="entry name" value="Pleckstrin-homology domain (PH domain)/Phosphotyrosine-binding domain (PTB)"/>
    <property type="match status" value="1"/>
</dbReference>
<evidence type="ECO:0000256" key="7">
    <source>
        <dbReference type="ARBA" id="ARBA00065599"/>
    </source>
</evidence>
<evidence type="ECO:0000313" key="13">
    <source>
        <dbReference type="Ensembl" id="ENSCGRP00001020995.1"/>
    </source>
</evidence>
<evidence type="ECO:0000313" key="14">
    <source>
        <dbReference type="Proteomes" id="UP000694386"/>
    </source>
</evidence>
<dbReference type="SUPFAM" id="SSF50978">
    <property type="entry name" value="WD40 repeat-like"/>
    <property type="match status" value="1"/>
</dbReference>
<dbReference type="PANTHER" id="PTHR13743:SF62">
    <property type="entry name" value="NEUROBEACHIN"/>
    <property type="match status" value="1"/>
</dbReference>
<dbReference type="PANTHER" id="PTHR13743">
    <property type="entry name" value="BEIGE/BEACH-RELATED"/>
    <property type="match status" value="1"/>
</dbReference>
<keyword evidence="3" id="KW-0597">Phosphoprotein</keyword>
<comment type="similarity">
    <text evidence="2">Belongs to the WD repeat neurobeachin family.</text>
</comment>
<dbReference type="Pfam" id="PF15787">
    <property type="entry name" value="DUF4704"/>
    <property type="match status" value="1"/>
</dbReference>
<dbReference type="InterPro" id="IPR010508">
    <property type="entry name" value="NBEA-like_DUF1088"/>
</dbReference>
<feature type="compositionally biased region" description="Low complexity" evidence="10">
    <location>
        <begin position="1828"/>
        <end position="1838"/>
    </location>
</feature>
<dbReference type="GO" id="GO:0098696">
    <property type="term" value="P:regulation of neurotransmitter receptor localization to postsynaptic specialization membrane"/>
    <property type="evidence" value="ECO:0007669"/>
    <property type="project" value="Ensembl"/>
</dbReference>
<evidence type="ECO:0000256" key="6">
    <source>
        <dbReference type="ARBA" id="ARBA00023136"/>
    </source>
</evidence>
<gene>
    <name evidence="13" type="primary">Nbea</name>
</gene>
<dbReference type="FunFam" id="2.130.10.10:FF:000036">
    <property type="entry name" value="Neurobeachin isoform A"/>
    <property type="match status" value="1"/>
</dbReference>
<keyword evidence="6" id="KW-0472">Membrane</keyword>
<dbReference type="GO" id="GO:0098978">
    <property type="term" value="C:glutamatergic synapse"/>
    <property type="evidence" value="ECO:0007669"/>
    <property type="project" value="Ensembl"/>
</dbReference>
<dbReference type="InterPro" id="IPR015943">
    <property type="entry name" value="WD40/YVTN_repeat-like_dom_sf"/>
</dbReference>
<evidence type="ECO:0000256" key="1">
    <source>
        <dbReference type="ARBA" id="ARBA00004170"/>
    </source>
</evidence>
<evidence type="ECO:0000256" key="2">
    <source>
        <dbReference type="ARBA" id="ARBA00008498"/>
    </source>
</evidence>
<feature type="region of interest" description="Disordered" evidence="10">
    <location>
        <begin position="1247"/>
        <end position="1267"/>
    </location>
</feature>
<dbReference type="SUPFAM" id="SSF50729">
    <property type="entry name" value="PH domain-like"/>
    <property type="match status" value="1"/>
</dbReference>
<evidence type="ECO:0000256" key="8">
    <source>
        <dbReference type="ARBA" id="ARBA00073055"/>
    </source>
</evidence>
<dbReference type="PROSITE" id="PS51783">
    <property type="entry name" value="PH_BEACH"/>
    <property type="match status" value="1"/>
</dbReference>
<dbReference type="SMART" id="SM01026">
    <property type="entry name" value="Beach"/>
    <property type="match status" value="1"/>
</dbReference>
<evidence type="ECO:0000256" key="10">
    <source>
        <dbReference type="SAM" id="MobiDB-lite"/>
    </source>
</evidence>
<feature type="domain" description="BEACH" evidence="11">
    <location>
        <begin position="2257"/>
        <end position="2570"/>
    </location>
</feature>
<dbReference type="Pfam" id="PF02138">
    <property type="entry name" value="Beach"/>
    <property type="match status" value="1"/>
</dbReference>
<sequence length="2953" mass="328847">MASDKPGPGLEAQPAALLAVGAGGSGGGGGAMGEPRGVAGSGSGPVVLPAGMINPSVPIRNIRMKFAVLIGLIQVGEVSNRDIVETVLNLLVGGEFDLEMNFIIQDAESITCMTELLEHCDVTCQAEIWSMFTAILRKSVRNLQTSTEVGLIEQVLLKMSAVDDMIADLLVDMLGVLASYSITVKELKLLFSMLRGESGIWPRHAVKLLSVLNQMPQRHGPDTFFNFPGCSAAAIALPPIAKWPYQNGFTLNTWFRMDPLNNINVDKDKPYLYCFRTSKGVGYSAHFVGNCLIVTSLKSKGKGFQHCVKYDFQPRKWYMISIVHIYNRWRNSEIRCYVNGQLVSYGDMAWHVNTNDSYDKCFLGSSETADANRVFCGQLGAVYVFSEALNPAQIFAVHQLGPGYKSTFKFKSESDIHLAEHHKQVLYDGKLASSIAFSYNAKATDAQLCLESSPKENASIFVHSPHALMLQDVKAIVTHSIHSAIHSIGGIQVLFPLFAQLDNRQLNDSQVETTVCATLLAFLVELLKSSVAMQEQMLGGKGFLVIGYLLEKSSRVHITRAVLEQFLSFAKYLDGLSHGAPLLKQLCDHILFNPAIWIHTPAKVQLSLYTYLSAEFIGTATIYTTIRRVGTVLQLMHTLKYYYWVINPADSSGITPKGLDGPRPSQKEIISLRAFMLLFLKQLILKDRGVKEDELQSILNYLLTMHEDENIHDVLQLLVALMSEHPASMIPAFDQRNGIRVIYKLLASKSESIWVQALKVLGYFLKHLGHKRKVEIMHTHSLFTLLGERLMLHTNTVTVTTYNTLYEILTEQVCTQVVHKPHPEPDSTVKIQNPMILKVVATLLKNSTPSAELMEVRRLFLSDMIKLFSNSRENRRCLLQCSVWQDWMFSLGYINPKSSEEQKITEMVYNIFRILLYHAIKYEWGGWRVWVDTLSIAHSKVTYEAHKEYLAKMYEEYQRQEEENIKKGKKGNVSTISGLSSQTTGAKGGMEIREIEDLSQSQSPESETDYPVSTDTRDLLMSTKVSDDILGSSDRPGSGVHVEVHDLLVDIKAEKVEATEVKLDDMDLSPETLVGGENGALVEVESLLDNVYSAAVEKLQNNVHGGVGIIKKNEEKDNGPLITLADEKEELPNSSTSFLFDKIPKQEEKLLPELSSNHIIPNIQDTQVHLGVGDDLGLLAHMTASVDLTCTSSIIEEKDFRIHTTSDGVNSVPERDLASSVKGLDYSEMTATTLETESSNSKIVPNIDAGSIISDTERSDDGKESGKEIRKIQTTTTTQALQGRSVTQQDRDLRVDLGFRGMPMTEEQRRQFSPGPRTTMFRIPEFKWSPMHQRLLTDLLFALETDVHVWRSHSTKSVMDFVNSNENIIFVHNTIHLISQMVDNIIIACGGILPLLSAATSPTTELENIEVTQGMSAETAVTFLSRLMAMVDVLVFASSLNFSEIEAEKNMSSGGLMRQCLRLVCCVAVRNCLECRQRQRDRGNKSSHGSSKPQEAPQSVTATAASKTPLENVPGNLSPIKDPDRLLQDVDINRLRAVVFRDVDDSKQAQFLALAVVYFISVLMVSKYRDILEPQRETVRTGSQPGRNIRQEINSPTSTVVVIPSIPHPSLNHGLLAKLMPEQSFTHSFYKETPATFPDTVKEKETPTPGEDIQLESSVPPTDSGMGEEQVASILDGAELETAAGPDAMSELLSTLSSEVKKSHESLTEHPSEMLKPAPSISSISQTKGINVKEILKSLVAAPVEIAECGPEPIPYPDPALKREAQAILPMQFHSFDRSVVVPVKKPPPGSLSVTTVGATAAGSGLPTGSTSSIFAAPGATPKSAVDSGSSSSSSSSSFVNGATSKNLPAVQTVAPMPEDSAENMSITAKLERALEKVAPLLREIFVDFAPFLSRTLLGSHGQELLIEGLVCMKSSTSVVELVMLLCSQEWQNSIQKNAGLAFIELINEGRLLCHAMKDHIVRVANEAEFILNRQRAEDVHKHAEFESQCAQYAADRREEEKMCDHLISAAKHRDHVTANQLKQKILNILTNKHGAWGAVSHSQLHDFWRLDYWEDDLRRRRRFVRNAFGSTHAEALLKSAIEYGTEEDVVKSKKAFRSQAIVNQNSETELMLEGDDDAVSLLQEKEIDNLAGPVVLSTPAQLIAPVVVAKGTLSITTTEIYFEVDEDDAAFKKIDTKVLAYTEGLHGKWMFSEIRAVFSRRYLLQNTALEVFMANRTSVMFNFPDQATVKKVVYSLPRVGVGTSYGLPQARRISLATPRQLYKSSNMTQRWQRREISNFEYLMFLNTIAGRTYNDLNQYPVFPWVLTNYESEELDLTLPGNFRDLSKPIGALNPKRAVFYAERYETWEDDQSPPYHYNTHYSTATSALSWLVRIEPFTTFFLNANDGKFDHPDRTFSSIARSWRTSQRDTSDVKELIPEFYYLPEMFVNSNGYQLGVREDAVVVNDVDLPPWAKKPEDFVRINRMALESEFVSCQLHQWIDLIFGYKQRGPEAVRALNVFHYLTYEGSVNLDSITDLVLRERCGQDTEVQEEKAKHLKANTPRPQAMEAQIQNFGQTPSQLLIEPHPPRSSAMHLCFLPQSPLMFKDQMQQDVIMVLKFPSNSPVTHVAANTLPHLTIPAVVTVTCSRLFAVNRWHNTVGLRGAPGYSLDQAHHLPIEMDPLIANNSGVNKRQITDLVDQSIQINAHCFVVTADNRYILICGFWDKSFRVYSTETGKLTQIVFGHWDVVTCLARSESYIGGDCYIVSGSRDATLLLWYWSGRHHIIGDNPNSSDYPAPRAVLTGHDHEVVCVSVCAELGLVISGAKEGPCLVHTITGDLLRALEGPENCLFPRLISVSSEGHCIIYYERGRFSNFSINGKLLAQMEINDSTRAILLSSDGQNLVTGGDNGVVEVWQACDFKQLYIYPGCDAGIRAMDLSHDQRTLITGMASGSIVAFNIDFNRWHYEHQNRY</sequence>
<dbReference type="InterPro" id="IPR023362">
    <property type="entry name" value="PH-BEACH_dom"/>
</dbReference>
<feature type="region of interest" description="Disordered" evidence="10">
    <location>
        <begin position="963"/>
        <end position="987"/>
    </location>
</feature>
<reference evidence="13" key="1">
    <citation type="submission" date="2025-08" db="UniProtKB">
        <authorList>
            <consortium name="Ensembl"/>
        </authorList>
    </citation>
    <scope>IDENTIFICATION</scope>
</reference>
<dbReference type="InterPro" id="IPR036372">
    <property type="entry name" value="BEACH_dom_sf"/>
</dbReference>